<keyword evidence="3" id="KW-1185">Reference proteome</keyword>
<comment type="caution">
    <text evidence="2">The sequence shown here is derived from an EMBL/GenBank/DDBJ whole genome shotgun (WGS) entry which is preliminary data.</text>
</comment>
<accession>A0A9N8ZG61</accession>
<keyword evidence="1" id="KW-0732">Signal</keyword>
<evidence type="ECO:0000313" key="2">
    <source>
        <dbReference type="EMBL" id="CAG8488450.1"/>
    </source>
</evidence>
<feature type="signal peptide" evidence="1">
    <location>
        <begin position="1"/>
        <end position="22"/>
    </location>
</feature>
<organism evidence="2 3">
    <name type="scientific">Paraglomus occultum</name>
    <dbReference type="NCBI Taxonomy" id="144539"/>
    <lineage>
        <taxon>Eukaryota</taxon>
        <taxon>Fungi</taxon>
        <taxon>Fungi incertae sedis</taxon>
        <taxon>Mucoromycota</taxon>
        <taxon>Glomeromycotina</taxon>
        <taxon>Glomeromycetes</taxon>
        <taxon>Paraglomerales</taxon>
        <taxon>Paraglomeraceae</taxon>
        <taxon>Paraglomus</taxon>
    </lineage>
</organism>
<dbReference type="EMBL" id="CAJVPJ010000161">
    <property type="protein sequence ID" value="CAG8488450.1"/>
    <property type="molecule type" value="Genomic_DNA"/>
</dbReference>
<name>A0A9N8ZG61_9GLOM</name>
<gene>
    <name evidence="2" type="ORF">POCULU_LOCUS1935</name>
</gene>
<evidence type="ECO:0000256" key="1">
    <source>
        <dbReference type="SAM" id="SignalP"/>
    </source>
</evidence>
<sequence length="91" mass="9625">MKIQFTATFAIVLLALTSYTQAQGRFFPVPGGPCTVFLQGNFAHQTGNGVSSGCFGLDETDPIRTINVGPAVSSWTLFSDFNCQGNTLASS</sequence>
<reference evidence="2" key="1">
    <citation type="submission" date="2021-06" db="EMBL/GenBank/DDBJ databases">
        <authorList>
            <person name="Kallberg Y."/>
            <person name="Tangrot J."/>
            <person name="Rosling A."/>
        </authorList>
    </citation>
    <scope>NUCLEOTIDE SEQUENCE</scope>
    <source>
        <strain evidence="2">IA702</strain>
    </source>
</reference>
<dbReference type="OrthoDB" id="2419552at2759"/>
<feature type="chain" id="PRO_5040327103" evidence="1">
    <location>
        <begin position="23"/>
        <end position="91"/>
    </location>
</feature>
<evidence type="ECO:0000313" key="3">
    <source>
        <dbReference type="Proteomes" id="UP000789572"/>
    </source>
</evidence>
<feature type="non-terminal residue" evidence="2">
    <location>
        <position position="91"/>
    </location>
</feature>
<proteinExistence type="predicted"/>
<protein>
    <submittedName>
        <fullName evidence="2">3729_t:CDS:1</fullName>
    </submittedName>
</protein>
<dbReference type="Proteomes" id="UP000789572">
    <property type="component" value="Unassembled WGS sequence"/>
</dbReference>
<dbReference type="AlphaFoldDB" id="A0A9N8ZG61"/>